<evidence type="ECO:0000256" key="1">
    <source>
        <dbReference type="SAM" id="MobiDB-lite"/>
    </source>
</evidence>
<reference evidence="2" key="5">
    <citation type="journal article" date="2021" name="G3 (Bethesda)">
        <title>Aegilops tauschii genome assembly Aet v5.0 features greater sequence contiguity and improved annotation.</title>
        <authorList>
            <person name="Wang L."/>
            <person name="Zhu T."/>
            <person name="Rodriguez J.C."/>
            <person name="Deal K.R."/>
            <person name="Dubcovsky J."/>
            <person name="McGuire P.E."/>
            <person name="Lux T."/>
            <person name="Spannagl M."/>
            <person name="Mayer K.F.X."/>
            <person name="Baldrich P."/>
            <person name="Meyers B.C."/>
            <person name="Huo N."/>
            <person name="Gu Y.Q."/>
            <person name="Zhou H."/>
            <person name="Devos K.M."/>
            <person name="Bennetzen J.L."/>
            <person name="Unver T."/>
            <person name="Budak H."/>
            <person name="Gulick P.J."/>
            <person name="Galiba G."/>
            <person name="Kalapos B."/>
            <person name="Nelson D.R."/>
            <person name="Li P."/>
            <person name="You F.M."/>
            <person name="Luo M.C."/>
            <person name="Dvorak J."/>
        </authorList>
    </citation>
    <scope>NUCLEOTIDE SEQUENCE [LARGE SCALE GENOMIC DNA]</scope>
    <source>
        <strain evidence="2">cv. AL8/78</strain>
    </source>
</reference>
<evidence type="ECO:0000313" key="3">
    <source>
        <dbReference type="Proteomes" id="UP000015105"/>
    </source>
</evidence>
<reference evidence="3" key="2">
    <citation type="journal article" date="2017" name="Nat. Plants">
        <title>The Aegilops tauschii genome reveals multiple impacts of transposons.</title>
        <authorList>
            <person name="Zhao G."/>
            <person name="Zou C."/>
            <person name="Li K."/>
            <person name="Wang K."/>
            <person name="Li T."/>
            <person name="Gao L."/>
            <person name="Zhang X."/>
            <person name="Wang H."/>
            <person name="Yang Z."/>
            <person name="Liu X."/>
            <person name="Jiang W."/>
            <person name="Mao L."/>
            <person name="Kong X."/>
            <person name="Jiao Y."/>
            <person name="Jia J."/>
        </authorList>
    </citation>
    <scope>NUCLEOTIDE SEQUENCE [LARGE SCALE GENOMIC DNA]</scope>
    <source>
        <strain evidence="3">cv. AL8/78</strain>
    </source>
</reference>
<organism evidence="2 3">
    <name type="scientific">Aegilops tauschii subsp. strangulata</name>
    <name type="common">Goatgrass</name>
    <dbReference type="NCBI Taxonomy" id="200361"/>
    <lineage>
        <taxon>Eukaryota</taxon>
        <taxon>Viridiplantae</taxon>
        <taxon>Streptophyta</taxon>
        <taxon>Embryophyta</taxon>
        <taxon>Tracheophyta</taxon>
        <taxon>Spermatophyta</taxon>
        <taxon>Magnoliopsida</taxon>
        <taxon>Liliopsida</taxon>
        <taxon>Poales</taxon>
        <taxon>Poaceae</taxon>
        <taxon>BOP clade</taxon>
        <taxon>Pooideae</taxon>
        <taxon>Triticodae</taxon>
        <taxon>Triticeae</taxon>
        <taxon>Triticinae</taxon>
        <taxon>Aegilops</taxon>
    </lineage>
</organism>
<keyword evidence="3" id="KW-1185">Reference proteome</keyword>
<protein>
    <submittedName>
        <fullName evidence="2">Uncharacterized protein</fullName>
    </submittedName>
</protein>
<proteinExistence type="predicted"/>
<feature type="compositionally biased region" description="Basic and acidic residues" evidence="1">
    <location>
        <begin position="39"/>
        <end position="58"/>
    </location>
</feature>
<feature type="region of interest" description="Disordered" evidence="1">
    <location>
        <begin position="1"/>
        <end position="65"/>
    </location>
</feature>
<reference evidence="2" key="3">
    <citation type="journal article" date="2017" name="Nature">
        <title>Genome sequence of the progenitor of the wheat D genome Aegilops tauschii.</title>
        <authorList>
            <person name="Luo M.C."/>
            <person name="Gu Y.Q."/>
            <person name="Puiu D."/>
            <person name="Wang H."/>
            <person name="Twardziok S.O."/>
            <person name="Deal K.R."/>
            <person name="Huo N."/>
            <person name="Zhu T."/>
            <person name="Wang L."/>
            <person name="Wang Y."/>
            <person name="McGuire P.E."/>
            <person name="Liu S."/>
            <person name="Long H."/>
            <person name="Ramasamy R.K."/>
            <person name="Rodriguez J.C."/>
            <person name="Van S.L."/>
            <person name="Yuan L."/>
            <person name="Wang Z."/>
            <person name="Xia Z."/>
            <person name="Xiao L."/>
            <person name="Anderson O.D."/>
            <person name="Ouyang S."/>
            <person name="Liang Y."/>
            <person name="Zimin A.V."/>
            <person name="Pertea G."/>
            <person name="Qi P."/>
            <person name="Bennetzen J.L."/>
            <person name="Dai X."/>
            <person name="Dawson M.W."/>
            <person name="Muller H.G."/>
            <person name="Kugler K."/>
            <person name="Rivarola-Duarte L."/>
            <person name="Spannagl M."/>
            <person name="Mayer K.F.X."/>
            <person name="Lu F.H."/>
            <person name="Bevan M.W."/>
            <person name="Leroy P."/>
            <person name="Li P."/>
            <person name="You F.M."/>
            <person name="Sun Q."/>
            <person name="Liu Z."/>
            <person name="Lyons E."/>
            <person name="Wicker T."/>
            <person name="Salzberg S.L."/>
            <person name="Devos K.M."/>
            <person name="Dvorak J."/>
        </authorList>
    </citation>
    <scope>NUCLEOTIDE SEQUENCE [LARGE SCALE GENOMIC DNA]</scope>
    <source>
        <strain evidence="2">cv. AL8/78</strain>
    </source>
</reference>
<accession>A0A453MVN7</accession>
<reference evidence="2" key="4">
    <citation type="submission" date="2019-03" db="UniProtKB">
        <authorList>
            <consortium name="EnsemblPlants"/>
        </authorList>
    </citation>
    <scope>IDENTIFICATION</scope>
</reference>
<dbReference type="EnsemblPlants" id="AET6Gv20112900.2">
    <property type="protein sequence ID" value="AET6Gv20112900.2"/>
    <property type="gene ID" value="AET6Gv20112900"/>
</dbReference>
<dbReference type="Proteomes" id="UP000015105">
    <property type="component" value="Chromosome 6D"/>
</dbReference>
<name>A0A453MVN7_AEGTS</name>
<evidence type="ECO:0000313" key="2">
    <source>
        <dbReference type="EnsemblPlants" id="AET6Gv20112900.2"/>
    </source>
</evidence>
<sequence length="65" mass="7120">SLSSADRSGRPRLTPAGSRPRRGRSRGVRGAATPWLRGARPDARETIPSQEKHQDDRSSSPSRAR</sequence>
<dbReference type="Gramene" id="AET6Gv20112900.2">
    <property type="protein sequence ID" value="AET6Gv20112900.2"/>
    <property type="gene ID" value="AET6Gv20112900"/>
</dbReference>
<reference evidence="3" key="1">
    <citation type="journal article" date="2014" name="Science">
        <title>Ancient hybridizations among the ancestral genomes of bread wheat.</title>
        <authorList>
            <consortium name="International Wheat Genome Sequencing Consortium,"/>
            <person name="Marcussen T."/>
            <person name="Sandve S.R."/>
            <person name="Heier L."/>
            <person name="Spannagl M."/>
            <person name="Pfeifer M."/>
            <person name="Jakobsen K.S."/>
            <person name="Wulff B.B."/>
            <person name="Steuernagel B."/>
            <person name="Mayer K.F."/>
            <person name="Olsen O.A."/>
        </authorList>
    </citation>
    <scope>NUCLEOTIDE SEQUENCE [LARGE SCALE GENOMIC DNA]</scope>
    <source>
        <strain evidence="3">cv. AL8/78</strain>
    </source>
</reference>
<dbReference type="AlphaFoldDB" id="A0A453MVN7"/>